<name>A0ABU6QKZ8_9FABA</name>
<evidence type="ECO:0000313" key="2">
    <source>
        <dbReference type="Proteomes" id="UP001341840"/>
    </source>
</evidence>
<proteinExistence type="predicted"/>
<sequence length="77" mass="8954">MTAPRVAAPQQLNDKGECVLCDAINGGKDADDPKRKRTVVKRFQWRKENEFRNLPNDGDAWLKDDKRNARMHWSCIK</sequence>
<reference evidence="1 2" key="1">
    <citation type="journal article" date="2023" name="Plants (Basel)">
        <title>Bridging the Gap: Combining Genomics and Transcriptomics Approaches to Understand Stylosanthes scabra, an Orphan Legume from the Brazilian Caatinga.</title>
        <authorList>
            <person name="Ferreira-Neto J.R.C."/>
            <person name="da Silva M.D."/>
            <person name="Binneck E."/>
            <person name="de Melo N.F."/>
            <person name="da Silva R.H."/>
            <person name="de Melo A.L.T.M."/>
            <person name="Pandolfi V."/>
            <person name="Bustamante F.O."/>
            <person name="Brasileiro-Vidal A.C."/>
            <person name="Benko-Iseppon A.M."/>
        </authorList>
    </citation>
    <scope>NUCLEOTIDE SEQUENCE [LARGE SCALE GENOMIC DNA]</scope>
    <source>
        <tissue evidence="1">Leaves</tissue>
    </source>
</reference>
<evidence type="ECO:0000313" key="1">
    <source>
        <dbReference type="EMBL" id="MED6112290.1"/>
    </source>
</evidence>
<comment type="caution">
    <text evidence="1">The sequence shown here is derived from an EMBL/GenBank/DDBJ whole genome shotgun (WGS) entry which is preliminary data.</text>
</comment>
<protein>
    <submittedName>
        <fullName evidence="1">Uncharacterized protein</fullName>
    </submittedName>
</protein>
<keyword evidence="2" id="KW-1185">Reference proteome</keyword>
<organism evidence="1 2">
    <name type="scientific">Stylosanthes scabra</name>
    <dbReference type="NCBI Taxonomy" id="79078"/>
    <lineage>
        <taxon>Eukaryota</taxon>
        <taxon>Viridiplantae</taxon>
        <taxon>Streptophyta</taxon>
        <taxon>Embryophyta</taxon>
        <taxon>Tracheophyta</taxon>
        <taxon>Spermatophyta</taxon>
        <taxon>Magnoliopsida</taxon>
        <taxon>eudicotyledons</taxon>
        <taxon>Gunneridae</taxon>
        <taxon>Pentapetalae</taxon>
        <taxon>rosids</taxon>
        <taxon>fabids</taxon>
        <taxon>Fabales</taxon>
        <taxon>Fabaceae</taxon>
        <taxon>Papilionoideae</taxon>
        <taxon>50 kb inversion clade</taxon>
        <taxon>dalbergioids sensu lato</taxon>
        <taxon>Dalbergieae</taxon>
        <taxon>Pterocarpus clade</taxon>
        <taxon>Stylosanthes</taxon>
    </lineage>
</organism>
<accession>A0ABU6QKZ8</accession>
<dbReference type="EMBL" id="JASCZI010000533">
    <property type="protein sequence ID" value="MED6112290.1"/>
    <property type="molecule type" value="Genomic_DNA"/>
</dbReference>
<gene>
    <name evidence="1" type="ORF">PIB30_060352</name>
</gene>
<dbReference type="Proteomes" id="UP001341840">
    <property type="component" value="Unassembled WGS sequence"/>
</dbReference>